<evidence type="ECO:0000313" key="3">
    <source>
        <dbReference type="Proteomes" id="UP000724148"/>
    </source>
</evidence>
<comment type="caution">
    <text evidence="2">The sequence shown here is derived from an EMBL/GenBank/DDBJ whole genome shotgun (WGS) entry which is preliminary data.</text>
</comment>
<feature type="transmembrane region" description="Helical" evidence="1">
    <location>
        <begin position="6"/>
        <end position="28"/>
    </location>
</feature>
<feature type="transmembrane region" description="Helical" evidence="1">
    <location>
        <begin position="40"/>
        <end position="61"/>
    </location>
</feature>
<reference evidence="2" key="1">
    <citation type="submission" date="2020-07" db="EMBL/GenBank/DDBJ databases">
        <title>Huge and variable diversity of episymbiotic CPR bacteria and DPANN archaea in groundwater ecosystems.</title>
        <authorList>
            <person name="He C.Y."/>
            <person name="Keren R."/>
            <person name="Whittaker M."/>
            <person name="Farag I.F."/>
            <person name="Doudna J."/>
            <person name="Cate J.H.D."/>
            <person name="Banfield J.F."/>
        </authorList>
    </citation>
    <scope>NUCLEOTIDE SEQUENCE</scope>
    <source>
        <strain evidence="2">NC_groundwater_193_Ag_S-0.1um_51_7</strain>
    </source>
</reference>
<protein>
    <submittedName>
        <fullName evidence="2">Uncharacterized protein</fullName>
    </submittedName>
</protein>
<keyword evidence="1" id="KW-0812">Transmembrane</keyword>
<name>A0A931SBN8_9BACT</name>
<keyword evidence="1" id="KW-0472">Membrane</keyword>
<keyword evidence="1" id="KW-1133">Transmembrane helix</keyword>
<organism evidence="2 3">
    <name type="scientific">Candidatus Sungiibacteriota bacterium</name>
    <dbReference type="NCBI Taxonomy" id="2750080"/>
    <lineage>
        <taxon>Bacteria</taxon>
        <taxon>Candidatus Sungiibacteriota</taxon>
    </lineage>
</organism>
<dbReference type="AlphaFoldDB" id="A0A931SBN8"/>
<dbReference type="Proteomes" id="UP000724148">
    <property type="component" value="Unassembled WGS sequence"/>
</dbReference>
<proteinExistence type="predicted"/>
<gene>
    <name evidence="2" type="ORF">HYT40_02225</name>
</gene>
<evidence type="ECO:0000313" key="2">
    <source>
        <dbReference type="EMBL" id="MBI2096948.1"/>
    </source>
</evidence>
<sequence length="80" mass="8979">MTFTIAAIGFSGFVLFYALFASAIIYHLRAYVLPGWTAGRISIIIFLILSLILLYLALFYFLKTPWGLYAGCPLFNCVTD</sequence>
<dbReference type="EMBL" id="JACOZA010000061">
    <property type="protein sequence ID" value="MBI2096948.1"/>
    <property type="molecule type" value="Genomic_DNA"/>
</dbReference>
<accession>A0A931SBN8</accession>
<evidence type="ECO:0000256" key="1">
    <source>
        <dbReference type="SAM" id="Phobius"/>
    </source>
</evidence>